<protein>
    <submittedName>
        <fullName evidence="1">Uncharacterized protein</fullName>
    </submittedName>
</protein>
<gene>
    <name evidence="1" type="ORF">OU5_P0463</name>
</gene>
<keyword evidence="1" id="KW-0614">Plasmid</keyword>
<dbReference type="KEGG" id="pman:OU5_P0463"/>
<sequence length="311" mass="33287">MSNMNPVRKYLTVLSGQGISVPPELFTYLTALESLQEAAERLISSADDAGCDASLTVVDSGYLKQVRMQICELDRPLVTTGEVSIQLTLSTLDRFGELYGEIRPALSTAAISEILSIAVHAAVIHGKGLYLGNVLDELVESLETRDLLNHQGDLDLSKCTVEVTFDVDTSDGLQDADLGAAVHALTGRRVLIDRTHIAGASALHLNMSYPNASKYGVPEVATIQGAKALASHFGLEHSALELATEDTGDDSADEIVLTVRMPATAVYLGGMSLVRDVAGRKLSIGFDRLNADEQINFVNQCVKTQFSVPAI</sequence>
<organism evidence="1 2">
    <name type="scientific">Pseudomonas mandelii JR-1</name>
    <dbReference type="NCBI Taxonomy" id="1147786"/>
    <lineage>
        <taxon>Bacteria</taxon>
        <taxon>Pseudomonadati</taxon>
        <taxon>Pseudomonadota</taxon>
        <taxon>Gammaproteobacteria</taxon>
        <taxon>Pseudomonadales</taxon>
        <taxon>Pseudomonadaceae</taxon>
        <taxon>Pseudomonas</taxon>
    </lineage>
</organism>
<dbReference type="EMBL" id="CP005961">
    <property type="protein sequence ID" value="AHZ73715.1"/>
    <property type="molecule type" value="Genomic_DNA"/>
</dbReference>
<reference evidence="1 2" key="1">
    <citation type="journal article" date="2012" name="J. Bacteriol.">
        <title>Genome sequence of cold-adapted Pseudomonas mandelii strain JR-1.</title>
        <authorList>
            <person name="Jang S.H."/>
            <person name="Kim J."/>
            <person name="Kim J."/>
            <person name="Hong S."/>
            <person name="Lee C."/>
        </authorList>
    </citation>
    <scope>NUCLEOTIDE SEQUENCE [LARGE SCALE GENOMIC DNA]</scope>
    <source>
        <strain evidence="1 2">JR-1</strain>
        <plasmid evidence="2">Plasmid</plasmid>
    </source>
</reference>
<dbReference type="Proteomes" id="UP000026913">
    <property type="component" value="Plasmid unnamed"/>
</dbReference>
<dbReference type="OrthoDB" id="6947567at2"/>
<name>A0A024EME2_9PSED</name>
<evidence type="ECO:0000313" key="2">
    <source>
        <dbReference type="Proteomes" id="UP000026913"/>
    </source>
</evidence>
<dbReference type="AlphaFoldDB" id="A0A024EME2"/>
<accession>A0A024EME2</accession>
<dbReference type="HOGENOM" id="CLU_893907_0_0_6"/>
<geneLocation type="plasmid" evidence="2"/>
<dbReference type="RefSeq" id="WP_010466607.1">
    <property type="nucleotide sequence ID" value="NZ_CP005961.1"/>
</dbReference>
<proteinExistence type="predicted"/>
<evidence type="ECO:0000313" key="1">
    <source>
        <dbReference type="EMBL" id="AHZ73715.1"/>
    </source>
</evidence>